<evidence type="ECO:0000313" key="2">
    <source>
        <dbReference type="EMBL" id="QDX92999.1"/>
    </source>
</evidence>
<sequence>MDVNTKELQLIDVKKTGLAQTYQFRRSYQGTPVITRGYAVTIDAEKEKIIGLDLGYREQASTSFPDKPQAMTPDAAATIYLKERPWSLVYVMLPDTKQQIAVPHLVYQIYYHDTPRLYVDAVTGEIVR</sequence>
<dbReference type="AlphaFoldDB" id="A0A518V7R0"/>
<keyword evidence="3" id="KW-1185">Reference proteome</keyword>
<dbReference type="Proteomes" id="UP000319432">
    <property type="component" value="Chromosome"/>
</dbReference>
<gene>
    <name evidence="2" type="ORF">EEL30_12225</name>
</gene>
<dbReference type="EMBL" id="CP033464">
    <property type="protein sequence ID" value="QDX92999.1"/>
    <property type="molecule type" value="Genomic_DNA"/>
</dbReference>
<organism evidence="2 3">
    <name type="scientific">Brevibacillus laterosporus</name>
    <name type="common">Bacillus laterosporus</name>
    <dbReference type="NCBI Taxonomy" id="1465"/>
    <lineage>
        <taxon>Bacteria</taxon>
        <taxon>Bacillati</taxon>
        <taxon>Bacillota</taxon>
        <taxon>Bacilli</taxon>
        <taxon>Bacillales</taxon>
        <taxon>Paenibacillaceae</taxon>
        <taxon>Brevibacillus</taxon>
    </lineage>
</organism>
<proteinExistence type="predicted"/>
<feature type="domain" description="PepSY" evidence="1">
    <location>
        <begin position="71"/>
        <end position="127"/>
    </location>
</feature>
<dbReference type="OrthoDB" id="2461174at2"/>
<name>A0A518V7R0_BRELA</name>
<dbReference type="InterPro" id="IPR025711">
    <property type="entry name" value="PepSY"/>
</dbReference>
<evidence type="ECO:0000259" key="1">
    <source>
        <dbReference type="Pfam" id="PF03413"/>
    </source>
</evidence>
<reference evidence="2 3" key="1">
    <citation type="submission" date="2018-11" db="EMBL/GenBank/DDBJ databases">
        <title>Phylogenetic determinants of toxin gene distribution in genomes of Brevibacillus laterosporus.</title>
        <authorList>
            <person name="Glare T.R."/>
            <person name="Durrant A."/>
            <person name="Berry C."/>
            <person name="Palma L."/>
            <person name="Ormskirk M."/>
            <person name="Cox M.O."/>
        </authorList>
    </citation>
    <scope>NUCLEOTIDE SEQUENCE [LARGE SCALE GENOMIC DNA]</scope>
    <source>
        <strain evidence="2 3">1821L</strain>
    </source>
</reference>
<protein>
    <recommendedName>
        <fullName evidence="1">PepSY domain-containing protein</fullName>
    </recommendedName>
</protein>
<evidence type="ECO:0000313" key="3">
    <source>
        <dbReference type="Proteomes" id="UP000319432"/>
    </source>
</evidence>
<dbReference type="Pfam" id="PF03413">
    <property type="entry name" value="PepSY"/>
    <property type="match status" value="1"/>
</dbReference>
<accession>A0A518V7R0</accession>